<sequence>MVPRTSGHLQENLRLCQTVSLTVGASARDPQTVGDDAMTVLVPEDCLPDRRGTGRRLAHGARNIPDRRGTGRRLPDSLRRCQDRQDT</sequence>
<dbReference type="EMBL" id="JAIWYP010000001">
    <property type="protein sequence ID" value="KAH3887616.1"/>
    <property type="molecule type" value="Genomic_DNA"/>
</dbReference>
<keyword evidence="3" id="KW-1185">Reference proteome</keyword>
<organism evidence="2 3">
    <name type="scientific">Dreissena polymorpha</name>
    <name type="common">Zebra mussel</name>
    <name type="synonym">Mytilus polymorpha</name>
    <dbReference type="NCBI Taxonomy" id="45954"/>
    <lineage>
        <taxon>Eukaryota</taxon>
        <taxon>Metazoa</taxon>
        <taxon>Spiralia</taxon>
        <taxon>Lophotrochozoa</taxon>
        <taxon>Mollusca</taxon>
        <taxon>Bivalvia</taxon>
        <taxon>Autobranchia</taxon>
        <taxon>Heteroconchia</taxon>
        <taxon>Euheterodonta</taxon>
        <taxon>Imparidentia</taxon>
        <taxon>Neoheterodontei</taxon>
        <taxon>Myida</taxon>
        <taxon>Dreissenoidea</taxon>
        <taxon>Dreissenidae</taxon>
        <taxon>Dreissena</taxon>
    </lineage>
</organism>
<reference evidence="2" key="2">
    <citation type="submission" date="2020-11" db="EMBL/GenBank/DDBJ databases">
        <authorList>
            <person name="McCartney M.A."/>
            <person name="Auch B."/>
            <person name="Kono T."/>
            <person name="Mallez S."/>
            <person name="Becker A."/>
            <person name="Gohl D.M."/>
            <person name="Silverstein K.A.T."/>
            <person name="Koren S."/>
            <person name="Bechman K.B."/>
            <person name="Herman A."/>
            <person name="Abrahante J.E."/>
            <person name="Garbe J."/>
        </authorList>
    </citation>
    <scope>NUCLEOTIDE SEQUENCE</scope>
    <source>
        <strain evidence="2">Duluth1</strain>
        <tissue evidence="2">Whole animal</tissue>
    </source>
</reference>
<evidence type="ECO:0000313" key="2">
    <source>
        <dbReference type="EMBL" id="KAH3887616.1"/>
    </source>
</evidence>
<reference evidence="2" key="1">
    <citation type="journal article" date="2019" name="bioRxiv">
        <title>The Genome of the Zebra Mussel, Dreissena polymorpha: A Resource for Invasive Species Research.</title>
        <authorList>
            <person name="McCartney M.A."/>
            <person name="Auch B."/>
            <person name="Kono T."/>
            <person name="Mallez S."/>
            <person name="Zhang Y."/>
            <person name="Obille A."/>
            <person name="Becker A."/>
            <person name="Abrahante J.E."/>
            <person name="Garbe J."/>
            <person name="Badalamenti J.P."/>
            <person name="Herman A."/>
            <person name="Mangelson H."/>
            <person name="Liachko I."/>
            <person name="Sullivan S."/>
            <person name="Sone E.D."/>
            <person name="Koren S."/>
            <person name="Silverstein K.A.T."/>
            <person name="Beckman K.B."/>
            <person name="Gohl D.M."/>
        </authorList>
    </citation>
    <scope>NUCLEOTIDE SEQUENCE</scope>
    <source>
        <strain evidence="2">Duluth1</strain>
        <tissue evidence="2">Whole animal</tissue>
    </source>
</reference>
<evidence type="ECO:0000313" key="3">
    <source>
        <dbReference type="Proteomes" id="UP000828390"/>
    </source>
</evidence>
<proteinExistence type="predicted"/>
<comment type="caution">
    <text evidence="2">The sequence shown here is derived from an EMBL/GenBank/DDBJ whole genome shotgun (WGS) entry which is preliminary data.</text>
</comment>
<accession>A0A9D4N409</accession>
<gene>
    <name evidence="2" type="ORF">DPMN_011634</name>
</gene>
<protein>
    <submittedName>
        <fullName evidence="2">Uncharacterized protein</fullName>
    </submittedName>
</protein>
<feature type="compositionally biased region" description="Basic and acidic residues" evidence="1">
    <location>
        <begin position="64"/>
        <end position="87"/>
    </location>
</feature>
<dbReference type="Proteomes" id="UP000828390">
    <property type="component" value="Unassembled WGS sequence"/>
</dbReference>
<feature type="region of interest" description="Disordered" evidence="1">
    <location>
        <begin position="51"/>
        <end position="87"/>
    </location>
</feature>
<name>A0A9D4N409_DREPO</name>
<evidence type="ECO:0000256" key="1">
    <source>
        <dbReference type="SAM" id="MobiDB-lite"/>
    </source>
</evidence>
<dbReference type="AlphaFoldDB" id="A0A9D4N409"/>